<dbReference type="InterPro" id="IPR008811">
    <property type="entry name" value="Glycosyl_hydrolases_36"/>
</dbReference>
<dbReference type="SUPFAM" id="SSF51445">
    <property type="entry name" value="(Trans)glycosidases"/>
    <property type="match status" value="1"/>
</dbReference>
<evidence type="ECO:0000256" key="3">
    <source>
        <dbReference type="ARBA" id="ARBA00023277"/>
    </source>
</evidence>
<dbReference type="InterPro" id="IPR017853">
    <property type="entry name" value="GH"/>
</dbReference>
<dbReference type="GO" id="GO:0004557">
    <property type="term" value="F:alpha-galactosidase activity"/>
    <property type="evidence" value="ECO:0007669"/>
    <property type="project" value="UniProtKB-EC"/>
</dbReference>
<sequence>MNLYLPERIVAWPPKPASPPPQPANMYAKLTSNPPLDVATVVAPDAGSIPFAVVLETDVASGAEWQVALWHNLGGVDNWASTELVPAGEAAELLEVHQLAAPHLHRRVFILDFPVSEATNPAAAFTYKFRPRTDGDWKWAKDTLGLGDGLLYLQPALFSEHPLSYYIAGLSEAWAVQGENADTPDTQLWSLTAPLAPANGDDSAWAKTVLGVPEMCSRWMAIVRLWTPWLAPRHGRDKFEVDHEAIMAAFLRRDGLSVVVLALSGVDDVLSTLVHDGDGNVVVNSRNDDEGEGTARVLVAVAKSFEVANAAVMYKARRVVAEFARASGELEEEIEAIKEEDVKASWVEEWADGFAYCTWNGIGQALTEEKIFDALDELERNGIKISSLIIDDNWQSLDNAGLNQIYRGMTRFQANEEGFPKGLGHTVHTLREKHKSIRHVAVWHAMLGYWGAIAPKSEIALNYLTVEVKNVNGGTWTCIHPGEALRFYSDFYQFLSDCGIDSVKTDAQFMLDQIATAPSRRALIRPYQDAWTIATLRKFQARAISCMSQAPPLIFHSQMPVTKPRLLVRNSDDFFPDIPSSHAWHVFANAHNALFTQHLHALPDWDMFQTDHPWAAFHAAARCVSGGPIYFTDTPGRHNVPLIKQMTATTPRGETVILRPHRVAKATTPYVGYGDAQLLTVDNWIDGYAGSPGTPLLGVFNVSQDPVSAVLTLADFPGASAEGEYVLRSHVADKLVGPTTRAGKAVVSLDLPVRGYDLLTAYPVTRAKAKSGPLGVAVLGLVAKMSAAAGVVGTRVSESNGRVHVWTSLKALGVLGIWISGLAGRSVEEDLMGVLFGRPIPRHCVSVDGDVLLVDLERAWKESEQRAGWSNEVVVEVFVR</sequence>
<dbReference type="GO" id="GO:0047274">
    <property type="term" value="F:galactinol-sucrose galactosyltransferase activity"/>
    <property type="evidence" value="ECO:0007669"/>
    <property type="project" value="UniProtKB-EC"/>
</dbReference>
<comment type="similarity">
    <text evidence="2">Belongs to the glycosyl hydrolases 36 family.</text>
</comment>
<accession>A0A6G1I357</accession>
<protein>
    <submittedName>
        <fullName evidence="5">Glycoside hydrolase</fullName>
    </submittedName>
</protein>
<keyword evidence="3" id="KW-0119">Carbohydrate metabolism</keyword>
<comment type="catalytic activity">
    <reaction evidence="4">
        <text>alpha-D-galactosyl-(1-&gt;3)-1D-myo-inositol + sucrose = raffinose + myo-inositol</text>
        <dbReference type="Rhea" id="RHEA:20161"/>
        <dbReference type="ChEBI" id="CHEBI:16634"/>
        <dbReference type="ChEBI" id="CHEBI:17268"/>
        <dbReference type="ChEBI" id="CHEBI:17505"/>
        <dbReference type="ChEBI" id="CHEBI:17992"/>
        <dbReference type="EC" id="2.4.1.82"/>
    </reaction>
</comment>
<evidence type="ECO:0000313" key="5">
    <source>
        <dbReference type="EMBL" id="KAF2402720.1"/>
    </source>
</evidence>
<dbReference type="AlphaFoldDB" id="A0A6G1I357"/>
<dbReference type="Proteomes" id="UP000799640">
    <property type="component" value="Unassembled WGS sequence"/>
</dbReference>
<proteinExistence type="inferred from homology"/>
<dbReference type="EMBL" id="ML996690">
    <property type="protein sequence ID" value="KAF2402720.1"/>
    <property type="molecule type" value="Genomic_DNA"/>
</dbReference>
<name>A0A6G1I357_9PEZI</name>
<comment type="catalytic activity">
    <reaction evidence="1">
        <text>Hydrolysis of terminal, non-reducing alpha-D-galactose residues in alpha-D-galactosides, including galactose oligosaccharides, galactomannans and galactolipids.</text>
        <dbReference type="EC" id="3.2.1.22"/>
    </reaction>
</comment>
<dbReference type="OrthoDB" id="4664297at2759"/>
<evidence type="ECO:0000256" key="2">
    <source>
        <dbReference type="ARBA" id="ARBA00007240"/>
    </source>
</evidence>
<keyword evidence="5" id="KW-0378">Hydrolase</keyword>
<gene>
    <name evidence="5" type="ORF">EJ06DRAFT_527700</name>
</gene>
<dbReference type="Gene3D" id="3.20.20.70">
    <property type="entry name" value="Aldolase class I"/>
    <property type="match status" value="1"/>
</dbReference>
<evidence type="ECO:0000256" key="4">
    <source>
        <dbReference type="ARBA" id="ARBA00049426"/>
    </source>
</evidence>
<dbReference type="PANTHER" id="PTHR31268:SF32">
    <property type="entry name" value="GALACTINOL--SUCROSE GALACTOSYLTRANSFERASE 2-RELATED"/>
    <property type="match status" value="1"/>
</dbReference>
<dbReference type="PANTHER" id="PTHR31268">
    <property type="match status" value="1"/>
</dbReference>
<evidence type="ECO:0000313" key="6">
    <source>
        <dbReference type="Proteomes" id="UP000799640"/>
    </source>
</evidence>
<evidence type="ECO:0000256" key="1">
    <source>
        <dbReference type="ARBA" id="ARBA00001255"/>
    </source>
</evidence>
<organism evidence="5 6">
    <name type="scientific">Trichodelitschia bisporula</name>
    <dbReference type="NCBI Taxonomy" id="703511"/>
    <lineage>
        <taxon>Eukaryota</taxon>
        <taxon>Fungi</taxon>
        <taxon>Dikarya</taxon>
        <taxon>Ascomycota</taxon>
        <taxon>Pezizomycotina</taxon>
        <taxon>Dothideomycetes</taxon>
        <taxon>Dothideomycetes incertae sedis</taxon>
        <taxon>Phaeotrichales</taxon>
        <taxon>Phaeotrichaceae</taxon>
        <taxon>Trichodelitschia</taxon>
    </lineage>
</organism>
<keyword evidence="6" id="KW-1185">Reference proteome</keyword>
<reference evidence="5" key="1">
    <citation type="journal article" date="2020" name="Stud. Mycol.">
        <title>101 Dothideomycetes genomes: a test case for predicting lifestyles and emergence of pathogens.</title>
        <authorList>
            <person name="Haridas S."/>
            <person name="Albert R."/>
            <person name="Binder M."/>
            <person name="Bloem J."/>
            <person name="Labutti K."/>
            <person name="Salamov A."/>
            <person name="Andreopoulos B."/>
            <person name="Baker S."/>
            <person name="Barry K."/>
            <person name="Bills G."/>
            <person name="Bluhm B."/>
            <person name="Cannon C."/>
            <person name="Castanera R."/>
            <person name="Culley D."/>
            <person name="Daum C."/>
            <person name="Ezra D."/>
            <person name="Gonzalez J."/>
            <person name="Henrissat B."/>
            <person name="Kuo A."/>
            <person name="Liang C."/>
            <person name="Lipzen A."/>
            <person name="Lutzoni F."/>
            <person name="Magnuson J."/>
            <person name="Mondo S."/>
            <person name="Nolan M."/>
            <person name="Ohm R."/>
            <person name="Pangilinan J."/>
            <person name="Park H.-J."/>
            <person name="Ramirez L."/>
            <person name="Alfaro M."/>
            <person name="Sun H."/>
            <person name="Tritt A."/>
            <person name="Yoshinaga Y."/>
            <person name="Zwiers L.-H."/>
            <person name="Turgeon B."/>
            <person name="Goodwin S."/>
            <person name="Spatafora J."/>
            <person name="Crous P."/>
            <person name="Grigoriev I."/>
        </authorList>
    </citation>
    <scope>NUCLEOTIDE SEQUENCE</scope>
    <source>
        <strain evidence="5">CBS 262.69</strain>
    </source>
</reference>
<dbReference type="Pfam" id="PF05691">
    <property type="entry name" value="Raffinose_syn"/>
    <property type="match status" value="1"/>
</dbReference>
<dbReference type="InterPro" id="IPR013785">
    <property type="entry name" value="Aldolase_TIM"/>
</dbReference>